<sequence length="116" mass="13739">MKDDIEILIEKFLNQEDLGDSHFTARTAVKYACMMWYAFESRKLFPERFNRLGGAVCACMNGRINILTSVKGCLPQEFQDCLEYFERLVSKFGIYFNGKYFRFEGYTPKTFDTFEW</sequence>
<dbReference type="Proteomes" id="UP000077623">
    <property type="component" value="Unassembled WGS sequence"/>
</dbReference>
<keyword evidence="2" id="KW-1185">Reference proteome</keyword>
<name>A0A1A9QCN8_9MOLU</name>
<proteinExistence type="predicted"/>
<evidence type="ECO:0000313" key="2">
    <source>
        <dbReference type="Proteomes" id="UP000077623"/>
    </source>
</evidence>
<gene>
    <name evidence="1" type="ORF">A6V39_05550</name>
</gene>
<organism evidence="1 2">
    <name type="scientific">Candidatus Mycoplasma haematobovis</name>
    <dbReference type="NCBI Taxonomy" id="432608"/>
    <lineage>
        <taxon>Bacteria</taxon>
        <taxon>Bacillati</taxon>
        <taxon>Mycoplasmatota</taxon>
        <taxon>Mollicutes</taxon>
        <taxon>Mycoplasmataceae</taxon>
        <taxon>Mycoplasma</taxon>
    </lineage>
</organism>
<accession>A0A1A9QCN8</accession>
<reference evidence="2" key="1">
    <citation type="submission" date="2016-04" db="EMBL/GenBank/DDBJ databases">
        <authorList>
            <person name="Quiroz-Castaneda R.E."/>
            <person name="Martinez-Ocampo F."/>
        </authorList>
    </citation>
    <scope>NUCLEOTIDE SEQUENCE [LARGE SCALE GENOMIC DNA]</scope>
    <source>
        <strain evidence="2">INIFAP01</strain>
    </source>
</reference>
<dbReference type="EMBL" id="LWUJ01000018">
    <property type="protein sequence ID" value="OAL09715.1"/>
    <property type="molecule type" value="Genomic_DNA"/>
</dbReference>
<dbReference type="AlphaFoldDB" id="A0A1A9QCN8"/>
<dbReference type="STRING" id="432608.A6V39_05550"/>
<evidence type="ECO:0000313" key="1">
    <source>
        <dbReference type="EMBL" id="OAL09715.1"/>
    </source>
</evidence>
<protein>
    <submittedName>
        <fullName evidence="1">Uncharacterized protein</fullName>
    </submittedName>
</protein>
<dbReference type="RefSeq" id="WP_187150746.1">
    <property type="nucleotide sequence ID" value="NZ_LWUJ01000018.1"/>
</dbReference>
<comment type="caution">
    <text evidence="1">The sequence shown here is derived from an EMBL/GenBank/DDBJ whole genome shotgun (WGS) entry which is preliminary data.</text>
</comment>